<sequence>MPGLGSKKKDNVSKVDIPIGDLPQLSNEMQLSIMNRVKHGEISIDDALNQARKEREQLLHEQPQKNTTQQYNFSVHKHSHYRWQKRVLQIDFKNKMLCSIEKGIINRQLPFSIVKSCDDGVGSRFSISFKGHHDYELEATSLEDKHKMMQLVNQIIHGNIYSDSEDENSESHQEPQASQSLKEGVLLLHRGGLASFKWVKYQAQLHPGELTLVPFRQRSNIDGDMTSSVPLSTVIHLSDGDTSVQKPYGFDTFVLFTHRNEYQFKVPAPEEAVSPGAVQKERDAWVKAIDKLCSHWKRKSRSEHMFAESKSLQQISIPEDVNDSSDSQKPVSPVVKESPPLVIPAPPPLPVKLISTFKKSRTKAFHWDLIGSEKIAKTFWVQEKSRRPEIDTSRLYDQFAVKDLGIFATTDSSSSQHIMLNQKIAHNFSFM</sequence>
<gene>
    <name evidence="3" type="ORF">AMECASPLE_022251</name>
</gene>
<evidence type="ECO:0000313" key="4">
    <source>
        <dbReference type="Proteomes" id="UP001469553"/>
    </source>
</evidence>
<feature type="region of interest" description="Disordered" evidence="1">
    <location>
        <begin position="317"/>
        <end position="339"/>
    </location>
</feature>
<comment type="caution">
    <text evidence="3">The sequence shown here is derived from an EMBL/GenBank/DDBJ whole genome shotgun (WGS) entry which is preliminary data.</text>
</comment>
<evidence type="ECO:0000313" key="3">
    <source>
        <dbReference type="EMBL" id="MEQ2284502.1"/>
    </source>
</evidence>
<dbReference type="InterPro" id="IPR001849">
    <property type="entry name" value="PH_domain"/>
</dbReference>
<feature type="compositionally biased region" description="Low complexity" evidence="1">
    <location>
        <begin position="329"/>
        <end position="339"/>
    </location>
</feature>
<dbReference type="SMART" id="SM00233">
    <property type="entry name" value="PH"/>
    <property type="match status" value="2"/>
</dbReference>
<keyword evidence="4" id="KW-1185">Reference proteome</keyword>
<dbReference type="Proteomes" id="UP001469553">
    <property type="component" value="Unassembled WGS sequence"/>
</dbReference>
<evidence type="ECO:0000256" key="1">
    <source>
        <dbReference type="SAM" id="MobiDB-lite"/>
    </source>
</evidence>
<name>A0ABV0XSN9_9TELE</name>
<reference evidence="3 4" key="1">
    <citation type="submission" date="2021-06" db="EMBL/GenBank/DDBJ databases">
        <authorList>
            <person name="Palmer J.M."/>
        </authorList>
    </citation>
    <scope>NUCLEOTIDE SEQUENCE [LARGE SCALE GENOMIC DNA]</scope>
    <source>
        <strain evidence="3 4">AS_MEX2019</strain>
        <tissue evidence="3">Muscle</tissue>
    </source>
</reference>
<evidence type="ECO:0000259" key="2">
    <source>
        <dbReference type="PROSITE" id="PS50003"/>
    </source>
</evidence>
<dbReference type="SUPFAM" id="SSF101447">
    <property type="entry name" value="Formin homology 2 domain (FH2 domain)"/>
    <property type="match status" value="1"/>
</dbReference>
<dbReference type="SUPFAM" id="SSF50729">
    <property type="entry name" value="PH domain-like"/>
    <property type="match status" value="1"/>
</dbReference>
<feature type="domain" description="PH" evidence="2">
    <location>
        <begin position="179"/>
        <end position="294"/>
    </location>
</feature>
<dbReference type="EMBL" id="JAHRIP010011375">
    <property type="protein sequence ID" value="MEQ2284502.1"/>
    <property type="molecule type" value="Genomic_DNA"/>
</dbReference>
<dbReference type="InterPro" id="IPR011993">
    <property type="entry name" value="PH-like_dom_sf"/>
</dbReference>
<accession>A0ABV0XSN9</accession>
<dbReference type="Gene3D" id="2.30.29.30">
    <property type="entry name" value="Pleckstrin-homology domain (PH domain)/Phosphotyrosine-binding domain (PTB)"/>
    <property type="match status" value="1"/>
</dbReference>
<dbReference type="PROSITE" id="PS50003">
    <property type="entry name" value="PH_DOMAIN"/>
    <property type="match status" value="1"/>
</dbReference>
<organism evidence="3 4">
    <name type="scientific">Ameca splendens</name>
    <dbReference type="NCBI Taxonomy" id="208324"/>
    <lineage>
        <taxon>Eukaryota</taxon>
        <taxon>Metazoa</taxon>
        <taxon>Chordata</taxon>
        <taxon>Craniata</taxon>
        <taxon>Vertebrata</taxon>
        <taxon>Euteleostomi</taxon>
        <taxon>Actinopterygii</taxon>
        <taxon>Neopterygii</taxon>
        <taxon>Teleostei</taxon>
        <taxon>Neoteleostei</taxon>
        <taxon>Acanthomorphata</taxon>
        <taxon>Ovalentaria</taxon>
        <taxon>Atherinomorphae</taxon>
        <taxon>Cyprinodontiformes</taxon>
        <taxon>Goodeidae</taxon>
        <taxon>Ameca</taxon>
    </lineage>
</organism>
<proteinExistence type="predicted"/>
<protein>
    <recommendedName>
        <fullName evidence="2">PH domain-containing protein</fullName>
    </recommendedName>
</protein>